<organism evidence="7 8">
    <name type="scientific">Luteipulveratus mongoliensis</name>
    <dbReference type="NCBI Taxonomy" id="571913"/>
    <lineage>
        <taxon>Bacteria</taxon>
        <taxon>Bacillati</taxon>
        <taxon>Actinomycetota</taxon>
        <taxon>Actinomycetes</taxon>
        <taxon>Micrococcales</taxon>
        <taxon>Dermacoccaceae</taxon>
        <taxon>Luteipulveratus</taxon>
    </lineage>
</organism>
<dbReference type="STRING" id="571913.VV02_06880"/>
<dbReference type="AlphaFoldDB" id="A0A0K1JG08"/>
<sequence length="808" mass="86702">MDHNTTPGVRRRTVLQLGAAGALGLTLATRGVPSAAADTASELATLRARRRDMLTGGVLDTTHPAVRKGLATLADDVTEVSSALLRATDRTSLFADLPFAGQTSTVRTANIGTSYRRLTTLALGWATPGLTTSGSESIKADLVAALRFLHDVGYRAGLSPVGNWWFWEIGNPAEIASILALAYDIVPAADRTAYLADVRYFAPNPNRRGRGGSMAETGANRSDKALACVVRGILDERPDEVVLGRDALSDVADGGRNSLFRYVTSGDGFYRDGSFIQHDKLPYVGTYGNVALAGSGQLMSLLSGTTWAVTDPQRSVLLDAVESSFAPFVRSGRMMETVRGRAVSRQKESDAVDGFGAAINSLMLATTTGEPYERRFKSLAKGWIERCSADSLGTATLPQLRLALPVLDQSRVKPTPEWVGHRQFAAQERSVHHRPGWAFTVSTSSSRIGRYEWGNRENNEGWYQGDGMTYLHLDSDQDHYADDYWPTVDPYRLPGVTNGDEPRANGATDGTGIPSAYRPFAGGGSIDDRYGLIAMDHEGYDHNVRARKSWFCLDDMVIALGSGVTATGGRHVWTTVEQRNLGASGSNAVQLDGAMAVTKAGDTTAGRPSWVHLDGVGGYVLLGDNRIQLTRRERSGTWRNINSGGDTAGDDVSRTRSYVSLAIDHGTDPTDDTYAYALLPGASVRTTRRLAANLGARVLTNTPDAHVLEVRRPKLLLASCFAAANTPDLVTSASCVVLARETGPRTRIVIGDPSRTTQTVTVTLPKVNSRRVVRADSGIRLIATKHGTTIEADLGGRAGATLSIDLSH</sequence>
<dbReference type="Gene3D" id="2.60.220.10">
    <property type="entry name" value="Polysaccharide lyase family 8-like, C-terminal"/>
    <property type="match status" value="1"/>
</dbReference>
<dbReference type="PROSITE" id="PS51318">
    <property type="entry name" value="TAT"/>
    <property type="match status" value="1"/>
</dbReference>
<keyword evidence="3" id="KW-0456">Lyase</keyword>
<dbReference type="GO" id="GO:0030246">
    <property type="term" value="F:carbohydrate binding"/>
    <property type="evidence" value="ECO:0007669"/>
    <property type="project" value="InterPro"/>
</dbReference>
<dbReference type="KEGG" id="lmoi:VV02_06880"/>
<evidence type="ECO:0000259" key="6">
    <source>
        <dbReference type="Pfam" id="PF08124"/>
    </source>
</evidence>
<dbReference type="InterPro" id="IPR003159">
    <property type="entry name" value="Lyase_8_central_dom"/>
</dbReference>
<dbReference type="Gene3D" id="1.50.10.100">
    <property type="entry name" value="Chondroitin AC/alginate lyase"/>
    <property type="match status" value="1"/>
</dbReference>
<dbReference type="InterPro" id="IPR008929">
    <property type="entry name" value="Chondroitin_lyas"/>
</dbReference>
<feature type="active site" evidence="4">
    <location>
        <position position="278"/>
    </location>
</feature>
<proteinExistence type="inferred from homology"/>
<feature type="domain" description="Polysaccharide lyase 8 N-terminal alpha-helical" evidence="6">
    <location>
        <begin position="55"/>
        <end position="381"/>
    </location>
</feature>
<keyword evidence="2" id="KW-0732">Signal</keyword>
<dbReference type="InterPro" id="IPR014718">
    <property type="entry name" value="GH-type_carb-bd"/>
</dbReference>
<name>A0A0K1JG08_9MICO</name>
<dbReference type="GO" id="GO:0016837">
    <property type="term" value="F:carbon-oxygen lyase activity, acting on polysaccharides"/>
    <property type="evidence" value="ECO:0007669"/>
    <property type="project" value="UniProtKB-ARBA"/>
</dbReference>
<dbReference type="EMBL" id="CP011112">
    <property type="protein sequence ID" value="AKU15639.1"/>
    <property type="molecule type" value="Genomic_DNA"/>
</dbReference>
<dbReference type="Proteomes" id="UP000066480">
    <property type="component" value="Chromosome"/>
</dbReference>
<dbReference type="InterPro" id="IPR011013">
    <property type="entry name" value="Gal_mutarotase_sf_dom"/>
</dbReference>
<dbReference type="InterPro" id="IPR011071">
    <property type="entry name" value="Lyase_8-like_C"/>
</dbReference>
<dbReference type="PANTHER" id="PTHR38481">
    <property type="entry name" value="HYALURONATE LYASE"/>
    <property type="match status" value="1"/>
</dbReference>
<evidence type="ECO:0000256" key="4">
    <source>
        <dbReference type="PIRSR" id="PIRSR638970-1"/>
    </source>
</evidence>
<dbReference type="InterPro" id="IPR012970">
    <property type="entry name" value="Lyase_8_alpha_N"/>
</dbReference>
<dbReference type="InterPro" id="IPR006311">
    <property type="entry name" value="TAT_signal"/>
</dbReference>
<dbReference type="SUPFAM" id="SSF74650">
    <property type="entry name" value="Galactose mutarotase-like"/>
    <property type="match status" value="1"/>
</dbReference>
<dbReference type="PATRIC" id="fig|571913.6.peg.1402"/>
<accession>A0A0K1JG08</accession>
<protein>
    <recommendedName>
        <fullName evidence="9">Hyaluronate lyase</fullName>
    </recommendedName>
</protein>
<dbReference type="Gene3D" id="2.70.98.10">
    <property type="match status" value="1"/>
</dbReference>
<evidence type="ECO:0000259" key="5">
    <source>
        <dbReference type="Pfam" id="PF02278"/>
    </source>
</evidence>
<gene>
    <name evidence="7" type="ORF">VV02_06880</name>
</gene>
<dbReference type="Pfam" id="PF08124">
    <property type="entry name" value="Lyase_8_N"/>
    <property type="match status" value="1"/>
</dbReference>
<reference evidence="7 8" key="1">
    <citation type="submission" date="2015-03" db="EMBL/GenBank/DDBJ databases">
        <title>Luteipulveratus halotolerans sp. nov., a novel actinobacterium (Dermacoccaceae) from Sarawak, Malaysia.</title>
        <authorList>
            <person name="Juboi H."/>
            <person name="Basik A."/>
            <person name="Shamsul S.S."/>
            <person name="Arnold P."/>
            <person name="Schmitt E.K."/>
            <person name="Sanglier J.-J."/>
            <person name="Yeo T."/>
        </authorList>
    </citation>
    <scope>NUCLEOTIDE SEQUENCE [LARGE SCALE GENOMIC DNA]</scope>
    <source>
        <strain evidence="7 8">MN07-A0370</strain>
    </source>
</reference>
<dbReference type="GO" id="GO:0005975">
    <property type="term" value="P:carbohydrate metabolic process"/>
    <property type="evidence" value="ECO:0007669"/>
    <property type="project" value="InterPro"/>
</dbReference>
<evidence type="ECO:0000256" key="2">
    <source>
        <dbReference type="ARBA" id="ARBA00022729"/>
    </source>
</evidence>
<evidence type="ECO:0000313" key="7">
    <source>
        <dbReference type="EMBL" id="AKU15639.1"/>
    </source>
</evidence>
<dbReference type="InterPro" id="IPR038970">
    <property type="entry name" value="Lyase_8"/>
</dbReference>
<feature type="domain" description="Polysaccharide lyase family 8 central" evidence="5">
    <location>
        <begin position="421"/>
        <end position="683"/>
    </location>
</feature>
<dbReference type="SUPFAM" id="SSF49863">
    <property type="entry name" value="Hyaluronate lyase-like, C-terminal domain"/>
    <property type="match status" value="1"/>
</dbReference>
<dbReference type="Pfam" id="PF02278">
    <property type="entry name" value="Lyase_8"/>
    <property type="match status" value="1"/>
</dbReference>
<dbReference type="CDD" id="cd01083">
    <property type="entry name" value="GAG_Lyase"/>
    <property type="match status" value="1"/>
</dbReference>
<evidence type="ECO:0000256" key="3">
    <source>
        <dbReference type="ARBA" id="ARBA00023239"/>
    </source>
</evidence>
<feature type="active site" evidence="4">
    <location>
        <position position="341"/>
    </location>
</feature>
<evidence type="ECO:0008006" key="9">
    <source>
        <dbReference type="Google" id="ProtNLM"/>
    </source>
</evidence>
<evidence type="ECO:0000313" key="8">
    <source>
        <dbReference type="Proteomes" id="UP000066480"/>
    </source>
</evidence>
<dbReference type="GO" id="GO:0005576">
    <property type="term" value="C:extracellular region"/>
    <property type="evidence" value="ECO:0007669"/>
    <property type="project" value="InterPro"/>
</dbReference>
<dbReference type="RefSeq" id="WP_052590627.1">
    <property type="nucleotide sequence ID" value="NZ_CP011112.1"/>
</dbReference>
<comment type="similarity">
    <text evidence="1">Belongs to the polysaccharide lyase 8 family.</text>
</comment>
<keyword evidence="8" id="KW-1185">Reference proteome</keyword>
<dbReference type="PANTHER" id="PTHR38481:SF1">
    <property type="entry name" value="HYALURONATE LYASE"/>
    <property type="match status" value="1"/>
</dbReference>
<evidence type="ECO:0000256" key="1">
    <source>
        <dbReference type="ARBA" id="ARBA00006699"/>
    </source>
</evidence>
<dbReference type="OrthoDB" id="6636047at2"/>
<dbReference type="SUPFAM" id="SSF48230">
    <property type="entry name" value="Chondroitin AC/alginate lyase"/>
    <property type="match status" value="1"/>
</dbReference>
<feature type="active site" evidence="4">
    <location>
        <position position="287"/>
    </location>
</feature>